<feature type="region of interest" description="Disordered" evidence="3">
    <location>
        <begin position="1"/>
        <end position="66"/>
    </location>
</feature>
<dbReference type="OMA" id="TAKMTEY"/>
<dbReference type="OrthoDB" id="346839at2759"/>
<organism evidence="5 6">
    <name type="scientific">Gonapodya prolifera (strain JEL478)</name>
    <name type="common">Monoblepharis prolifera</name>
    <dbReference type="NCBI Taxonomy" id="1344416"/>
    <lineage>
        <taxon>Eukaryota</taxon>
        <taxon>Fungi</taxon>
        <taxon>Fungi incertae sedis</taxon>
        <taxon>Chytridiomycota</taxon>
        <taxon>Chytridiomycota incertae sedis</taxon>
        <taxon>Monoblepharidomycetes</taxon>
        <taxon>Monoblepharidales</taxon>
        <taxon>Gonapodyaceae</taxon>
        <taxon>Gonapodya</taxon>
    </lineage>
</organism>
<sequence length="487" mass="51552">MTNLDQSLDDIIKKKTKSSSGPRAGRNPRSAAAGGKSTKDGKTRSTPYTVPTKAKAKEARDARAKDAAAATQGGAVVAGLFTKKFAKVTERITERLQERKELKQQGLTSGTARGRAINVTQTPQALVQTNNSTEILNRLGNHGNQNQPVVPTAPLQRPSTAAGVEDAPRSVRKVEGSFSVSLSNSGPISPTPNIFAKSIGAITTGTIIRGRGASGGMVSDREGRVVPIVIRPTLGGVADVDEDMDLDDMKPDVLSRVATLETSLGLNRAAVSQGVGSLRMDVADGSSASQQSTQQPVPRKAVVQQHTQSAPAATDVGTTVVISNLHPEATEDDIRATFGALGTVLSCSVSVDPNDKTQGRCEIKFKERPAADEAVSTYNNMIADGKSLIVEIKKEGLSLVGTARSRALQPDTSRPAAVPPSVPQMSYQPQSQRNHFPASNNRPFQLPRGAPASYRPIERRVIANTSPSYSSHGLYSDAKPSGRFYTK</sequence>
<dbReference type="GO" id="GO:0006406">
    <property type="term" value="P:mRNA export from nucleus"/>
    <property type="evidence" value="ECO:0007669"/>
    <property type="project" value="TreeGrafter"/>
</dbReference>
<dbReference type="STRING" id="1344416.A0A139AM45"/>
<evidence type="ECO:0000259" key="4">
    <source>
        <dbReference type="PROSITE" id="PS50102"/>
    </source>
</evidence>
<feature type="compositionally biased region" description="Basic and acidic residues" evidence="3">
    <location>
        <begin position="55"/>
        <end position="66"/>
    </location>
</feature>
<evidence type="ECO:0000256" key="1">
    <source>
        <dbReference type="ARBA" id="ARBA00022884"/>
    </source>
</evidence>
<feature type="domain" description="RRM" evidence="4">
    <location>
        <begin position="318"/>
        <end position="395"/>
    </location>
</feature>
<evidence type="ECO:0000256" key="2">
    <source>
        <dbReference type="PROSITE-ProRule" id="PRU00176"/>
    </source>
</evidence>
<dbReference type="Proteomes" id="UP000070544">
    <property type="component" value="Unassembled WGS sequence"/>
</dbReference>
<dbReference type="AlphaFoldDB" id="A0A139AM45"/>
<name>A0A139AM45_GONPJ</name>
<evidence type="ECO:0000313" key="5">
    <source>
        <dbReference type="EMBL" id="KXS17583.1"/>
    </source>
</evidence>
<accession>A0A139AM45</accession>
<feature type="region of interest" description="Disordered" evidence="3">
    <location>
        <begin position="139"/>
        <end position="170"/>
    </location>
</feature>
<dbReference type="GO" id="GO:0005634">
    <property type="term" value="C:nucleus"/>
    <property type="evidence" value="ECO:0007669"/>
    <property type="project" value="TreeGrafter"/>
</dbReference>
<dbReference type="InterPro" id="IPR000504">
    <property type="entry name" value="RRM_dom"/>
</dbReference>
<dbReference type="Pfam" id="PF00076">
    <property type="entry name" value="RRM_1"/>
    <property type="match status" value="1"/>
</dbReference>
<dbReference type="PANTHER" id="PTHR19965:SF82">
    <property type="entry name" value="THO COMPLEX SUBUNIT 4"/>
    <property type="match status" value="1"/>
</dbReference>
<dbReference type="SMART" id="SM00360">
    <property type="entry name" value="RRM"/>
    <property type="match status" value="1"/>
</dbReference>
<gene>
    <name evidence="5" type="ORF">M427DRAFT_54517</name>
</gene>
<proteinExistence type="predicted"/>
<feature type="compositionally biased region" description="Polar residues" evidence="3">
    <location>
        <begin position="423"/>
        <end position="443"/>
    </location>
</feature>
<protein>
    <submittedName>
        <fullName evidence="5">RNA-binding domain-containing protein</fullName>
    </submittedName>
</protein>
<dbReference type="InterPro" id="IPR012677">
    <property type="entry name" value="Nucleotide-bd_a/b_plait_sf"/>
</dbReference>
<dbReference type="EMBL" id="KQ965746">
    <property type="protein sequence ID" value="KXS17583.1"/>
    <property type="molecule type" value="Genomic_DNA"/>
</dbReference>
<reference evidence="5 6" key="1">
    <citation type="journal article" date="2015" name="Genome Biol. Evol.">
        <title>Phylogenomic analyses indicate that early fungi evolved digesting cell walls of algal ancestors of land plants.</title>
        <authorList>
            <person name="Chang Y."/>
            <person name="Wang S."/>
            <person name="Sekimoto S."/>
            <person name="Aerts A.L."/>
            <person name="Choi C."/>
            <person name="Clum A."/>
            <person name="LaButti K.M."/>
            <person name="Lindquist E.A."/>
            <person name="Yee Ngan C."/>
            <person name="Ohm R.A."/>
            <person name="Salamov A.A."/>
            <person name="Grigoriev I.V."/>
            <person name="Spatafora J.W."/>
            <person name="Berbee M.L."/>
        </authorList>
    </citation>
    <scope>NUCLEOTIDE SEQUENCE [LARGE SCALE GENOMIC DNA]</scope>
    <source>
        <strain evidence="5 6">JEL478</strain>
    </source>
</reference>
<dbReference type="GO" id="GO:0003729">
    <property type="term" value="F:mRNA binding"/>
    <property type="evidence" value="ECO:0007669"/>
    <property type="project" value="TreeGrafter"/>
</dbReference>
<evidence type="ECO:0000313" key="6">
    <source>
        <dbReference type="Proteomes" id="UP000070544"/>
    </source>
</evidence>
<keyword evidence="6" id="KW-1185">Reference proteome</keyword>
<feature type="compositionally biased region" description="Polar residues" evidence="3">
    <location>
        <begin position="463"/>
        <end position="473"/>
    </location>
</feature>
<dbReference type="PANTHER" id="PTHR19965">
    <property type="entry name" value="RNA AND EXPORT FACTOR BINDING PROTEIN"/>
    <property type="match status" value="1"/>
</dbReference>
<dbReference type="PROSITE" id="PS50102">
    <property type="entry name" value="RRM"/>
    <property type="match status" value="1"/>
</dbReference>
<keyword evidence="1 2" id="KW-0694">RNA-binding</keyword>
<dbReference type="Gene3D" id="3.30.70.330">
    <property type="match status" value="1"/>
</dbReference>
<dbReference type="SUPFAM" id="SSF54928">
    <property type="entry name" value="RNA-binding domain, RBD"/>
    <property type="match status" value="1"/>
</dbReference>
<feature type="region of interest" description="Disordered" evidence="3">
    <location>
        <begin position="404"/>
        <end position="487"/>
    </location>
</feature>
<dbReference type="InterPro" id="IPR051229">
    <property type="entry name" value="ALYREF_mRNA_export"/>
</dbReference>
<evidence type="ECO:0000256" key="3">
    <source>
        <dbReference type="SAM" id="MobiDB-lite"/>
    </source>
</evidence>
<dbReference type="InterPro" id="IPR035979">
    <property type="entry name" value="RBD_domain_sf"/>
</dbReference>